<keyword evidence="3" id="KW-1185">Reference proteome</keyword>
<sequence length="100" mass="11392">MKNGEITKRKERARAEKQKGKDKALADNSVVIHKDLQAEKLAQISKASALYYKIKLCVHNYTIYNLKTHSVLEGELKTSNFVSCLVDLEIMSNWPQESPN</sequence>
<reference evidence="2 3" key="1">
    <citation type="submission" date="2023-02" db="EMBL/GenBank/DDBJ databases">
        <title>LHISI_Scaffold_Assembly.</title>
        <authorList>
            <person name="Stuart O.P."/>
            <person name="Cleave R."/>
            <person name="Magrath M.J.L."/>
            <person name="Mikheyev A.S."/>
        </authorList>
    </citation>
    <scope>NUCLEOTIDE SEQUENCE [LARGE SCALE GENOMIC DNA]</scope>
    <source>
        <strain evidence="2">Daus_M_001</strain>
        <tissue evidence="2">Leg muscle</tissue>
    </source>
</reference>
<accession>A0ABQ9IDW7</accession>
<name>A0ABQ9IDW7_9NEOP</name>
<dbReference type="Proteomes" id="UP001159363">
    <property type="component" value="Chromosome 1"/>
</dbReference>
<protein>
    <recommendedName>
        <fullName evidence="4">Small EDRK-rich factor-like N-terminal domain-containing protein</fullName>
    </recommendedName>
</protein>
<evidence type="ECO:0000313" key="2">
    <source>
        <dbReference type="EMBL" id="KAJ8894811.1"/>
    </source>
</evidence>
<proteinExistence type="predicted"/>
<feature type="region of interest" description="Disordered" evidence="1">
    <location>
        <begin position="1"/>
        <end position="23"/>
    </location>
</feature>
<organism evidence="2 3">
    <name type="scientific">Dryococelus australis</name>
    <dbReference type="NCBI Taxonomy" id="614101"/>
    <lineage>
        <taxon>Eukaryota</taxon>
        <taxon>Metazoa</taxon>
        <taxon>Ecdysozoa</taxon>
        <taxon>Arthropoda</taxon>
        <taxon>Hexapoda</taxon>
        <taxon>Insecta</taxon>
        <taxon>Pterygota</taxon>
        <taxon>Neoptera</taxon>
        <taxon>Polyneoptera</taxon>
        <taxon>Phasmatodea</taxon>
        <taxon>Verophasmatodea</taxon>
        <taxon>Anareolatae</taxon>
        <taxon>Phasmatidae</taxon>
        <taxon>Eurycanthinae</taxon>
        <taxon>Dryococelus</taxon>
    </lineage>
</organism>
<evidence type="ECO:0000256" key="1">
    <source>
        <dbReference type="SAM" id="MobiDB-lite"/>
    </source>
</evidence>
<comment type="caution">
    <text evidence="2">The sequence shown here is derived from an EMBL/GenBank/DDBJ whole genome shotgun (WGS) entry which is preliminary data.</text>
</comment>
<evidence type="ECO:0000313" key="3">
    <source>
        <dbReference type="Proteomes" id="UP001159363"/>
    </source>
</evidence>
<evidence type="ECO:0008006" key="4">
    <source>
        <dbReference type="Google" id="ProtNLM"/>
    </source>
</evidence>
<dbReference type="EMBL" id="JARBHB010000001">
    <property type="protein sequence ID" value="KAJ8894811.1"/>
    <property type="molecule type" value="Genomic_DNA"/>
</dbReference>
<gene>
    <name evidence="2" type="ORF">PR048_000118</name>
</gene>